<dbReference type="Pfam" id="PF00196">
    <property type="entry name" value="GerE"/>
    <property type="match status" value="1"/>
</dbReference>
<keyword evidence="6" id="KW-1185">Reference proteome</keyword>
<dbReference type="InterPro" id="IPR036388">
    <property type="entry name" value="WH-like_DNA-bd_sf"/>
</dbReference>
<dbReference type="PANTHER" id="PTHR44688:SF25">
    <property type="entry name" value="HTH LUXR-TYPE DOMAIN-CONTAINING PROTEIN"/>
    <property type="match status" value="1"/>
</dbReference>
<dbReference type="Proteomes" id="UP000509367">
    <property type="component" value="Chromosome"/>
</dbReference>
<keyword evidence="3" id="KW-0804">Transcription</keyword>
<evidence type="ECO:0000313" key="6">
    <source>
        <dbReference type="Proteomes" id="UP000509367"/>
    </source>
</evidence>
<dbReference type="CDD" id="cd06170">
    <property type="entry name" value="LuxR_C_like"/>
    <property type="match status" value="1"/>
</dbReference>
<dbReference type="PROSITE" id="PS50043">
    <property type="entry name" value="HTH_LUXR_2"/>
    <property type="match status" value="1"/>
</dbReference>
<dbReference type="InterPro" id="IPR036693">
    <property type="entry name" value="TF_LuxR_autoind-bd_dom_sf"/>
</dbReference>
<dbReference type="EMBL" id="CP054836">
    <property type="protein sequence ID" value="QKV19741.1"/>
    <property type="molecule type" value="Genomic_DNA"/>
</dbReference>
<reference evidence="5 6" key="1">
    <citation type="submission" date="2020-06" db="EMBL/GenBank/DDBJ databases">
        <title>Oricola thermophila sp. nov. isolated from a tidal sediments.</title>
        <authorList>
            <person name="Kwon K.K."/>
            <person name="Yang S.-H."/>
            <person name="Park M.-J."/>
        </authorList>
    </citation>
    <scope>NUCLEOTIDE SEQUENCE [LARGE SCALE GENOMIC DNA]</scope>
    <source>
        <strain evidence="5 6">MEBiC13590</strain>
    </source>
</reference>
<dbReference type="PANTHER" id="PTHR44688">
    <property type="entry name" value="DNA-BINDING TRANSCRIPTIONAL ACTIVATOR DEVR_DOSR"/>
    <property type="match status" value="1"/>
</dbReference>
<feature type="domain" description="HTH luxR-type" evidence="4">
    <location>
        <begin position="166"/>
        <end position="231"/>
    </location>
</feature>
<evidence type="ECO:0000256" key="3">
    <source>
        <dbReference type="ARBA" id="ARBA00023163"/>
    </source>
</evidence>
<dbReference type="KEGG" id="orm:HTY61_15405"/>
<protein>
    <recommendedName>
        <fullName evidence="4">HTH luxR-type domain-containing protein</fullName>
    </recommendedName>
</protein>
<dbReference type="InterPro" id="IPR016032">
    <property type="entry name" value="Sig_transdc_resp-reg_C-effctor"/>
</dbReference>
<dbReference type="RefSeq" id="WP_175277632.1">
    <property type="nucleotide sequence ID" value="NZ_CP054836.1"/>
</dbReference>
<dbReference type="AlphaFoldDB" id="A0A6N1VFQ5"/>
<name>A0A6N1VFQ5_9HYPH</name>
<evidence type="ECO:0000256" key="2">
    <source>
        <dbReference type="ARBA" id="ARBA00023125"/>
    </source>
</evidence>
<keyword evidence="1" id="KW-0805">Transcription regulation</keyword>
<accession>A0A6N1VFQ5</accession>
<dbReference type="Gene3D" id="1.10.10.10">
    <property type="entry name" value="Winged helix-like DNA-binding domain superfamily/Winged helix DNA-binding domain"/>
    <property type="match status" value="1"/>
</dbReference>
<evidence type="ECO:0000313" key="5">
    <source>
        <dbReference type="EMBL" id="QKV19741.1"/>
    </source>
</evidence>
<evidence type="ECO:0000259" key="4">
    <source>
        <dbReference type="PROSITE" id="PS50043"/>
    </source>
</evidence>
<dbReference type="Gene3D" id="3.30.450.80">
    <property type="entry name" value="Transcription factor LuxR-like, autoinducer-binding domain"/>
    <property type="match status" value="1"/>
</dbReference>
<dbReference type="GO" id="GO:0003677">
    <property type="term" value="F:DNA binding"/>
    <property type="evidence" value="ECO:0007669"/>
    <property type="project" value="UniProtKB-KW"/>
</dbReference>
<proteinExistence type="predicted"/>
<organism evidence="5 6">
    <name type="scientific">Oricola thermophila</name>
    <dbReference type="NCBI Taxonomy" id="2742145"/>
    <lineage>
        <taxon>Bacteria</taxon>
        <taxon>Pseudomonadati</taxon>
        <taxon>Pseudomonadota</taxon>
        <taxon>Alphaproteobacteria</taxon>
        <taxon>Hyphomicrobiales</taxon>
        <taxon>Ahrensiaceae</taxon>
        <taxon>Oricola</taxon>
    </lineage>
</organism>
<dbReference type="PRINTS" id="PR00038">
    <property type="entry name" value="HTHLUXR"/>
</dbReference>
<sequence length="236" mass="25537">MSMQAVEAIGAARTGYDIFKALKLCLPGFRLPYFGIFVASDSARADILNRVALTNWDSEVVHRCLENDSGSWPFVPPCVGSVLPHSIVLREKPGEGAGSGPGDLAGFLRSSGHEAFVFVPTRSSTGRRGGVSFSGARELVESDEVMALDFIARHAFERLMSIMSGPGDRENPLSARELECLGAAARGYSSLETADRIGITAYTVNYHLSNAVRKLDARTKTQAVAEAIRSGWLDRW</sequence>
<keyword evidence="2" id="KW-0238">DNA-binding</keyword>
<dbReference type="SUPFAM" id="SSF46894">
    <property type="entry name" value="C-terminal effector domain of the bipartite response regulators"/>
    <property type="match status" value="1"/>
</dbReference>
<dbReference type="SMART" id="SM00421">
    <property type="entry name" value="HTH_LUXR"/>
    <property type="match status" value="1"/>
</dbReference>
<gene>
    <name evidence="5" type="ORF">HTY61_15405</name>
</gene>
<dbReference type="InterPro" id="IPR000792">
    <property type="entry name" value="Tscrpt_reg_LuxR_C"/>
</dbReference>
<evidence type="ECO:0000256" key="1">
    <source>
        <dbReference type="ARBA" id="ARBA00023015"/>
    </source>
</evidence>
<dbReference type="GO" id="GO:0006355">
    <property type="term" value="P:regulation of DNA-templated transcription"/>
    <property type="evidence" value="ECO:0007669"/>
    <property type="project" value="InterPro"/>
</dbReference>